<evidence type="ECO:0000256" key="8">
    <source>
        <dbReference type="ARBA" id="ARBA00022692"/>
    </source>
</evidence>
<keyword evidence="3" id="KW-1003">Cell membrane</keyword>
<dbReference type="SMART" id="SM00369">
    <property type="entry name" value="LRR_TYP"/>
    <property type="match status" value="4"/>
</dbReference>
<dbReference type="EMBL" id="HG739134">
    <property type="protein sequence ID" value="CDP11037.1"/>
    <property type="molecule type" value="Genomic_DNA"/>
</dbReference>
<dbReference type="InParanoid" id="A0A068URV2"/>
<dbReference type="GO" id="GO:0006952">
    <property type="term" value="P:defense response"/>
    <property type="evidence" value="ECO:0007669"/>
    <property type="project" value="UniProtKB-ARBA"/>
</dbReference>
<dbReference type="InterPro" id="IPR051809">
    <property type="entry name" value="Plant_receptor-like_S/T_kinase"/>
</dbReference>
<evidence type="ECO:0000256" key="12">
    <source>
        <dbReference type="ARBA" id="ARBA00022777"/>
    </source>
</evidence>
<dbReference type="PANTHER" id="PTHR27008">
    <property type="entry name" value="OS04G0122200 PROTEIN"/>
    <property type="match status" value="1"/>
</dbReference>
<dbReference type="GO" id="GO:0051707">
    <property type="term" value="P:response to other organism"/>
    <property type="evidence" value="ECO:0007669"/>
    <property type="project" value="UniProtKB-ARBA"/>
</dbReference>
<dbReference type="Proteomes" id="UP000295252">
    <property type="component" value="Chromosome III"/>
</dbReference>
<dbReference type="InterPro" id="IPR017441">
    <property type="entry name" value="Protein_kinase_ATP_BS"/>
</dbReference>
<keyword evidence="16" id="KW-0675">Receptor</keyword>
<dbReference type="FunFam" id="3.80.10.10:FF:000041">
    <property type="entry name" value="LRR receptor-like serine/threonine-protein kinase ERECTA"/>
    <property type="match status" value="1"/>
</dbReference>
<evidence type="ECO:0000259" key="22">
    <source>
        <dbReference type="PROSITE" id="PS50011"/>
    </source>
</evidence>
<dbReference type="InterPro" id="IPR011009">
    <property type="entry name" value="Kinase-like_dom_sf"/>
</dbReference>
<comment type="subcellular location">
    <subcellularLocation>
        <location evidence="1">Cell membrane</location>
        <topology evidence="1">Single-pass membrane protein</topology>
    </subcellularLocation>
</comment>
<evidence type="ECO:0000256" key="21">
    <source>
        <dbReference type="SAM" id="Phobius"/>
    </source>
</evidence>
<keyword evidence="9" id="KW-0732">Signal</keyword>
<keyword evidence="15 21" id="KW-0472">Membrane</keyword>
<evidence type="ECO:0000256" key="14">
    <source>
        <dbReference type="ARBA" id="ARBA00022989"/>
    </source>
</evidence>
<dbReference type="FunFam" id="1.10.510.10:FF:000358">
    <property type="entry name" value="Putative leucine-rich repeat receptor-like serine/threonine-protein kinase"/>
    <property type="match status" value="1"/>
</dbReference>
<evidence type="ECO:0000256" key="2">
    <source>
        <dbReference type="ARBA" id="ARBA00012513"/>
    </source>
</evidence>
<dbReference type="InterPro" id="IPR008271">
    <property type="entry name" value="Ser/Thr_kinase_AS"/>
</dbReference>
<evidence type="ECO:0000256" key="4">
    <source>
        <dbReference type="ARBA" id="ARBA00022527"/>
    </source>
</evidence>
<dbReference type="Pfam" id="PF00069">
    <property type="entry name" value="Pkinase"/>
    <property type="match status" value="1"/>
</dbReference>
<evidence type="ECO:0000256" key="5">
    <source>
        <dbReference type="ARBA" id="ARBA00022553"/>
    </source>
</evidence>
<feature type="transmembrane region" description="Helical" evidence="21">
    <location>
        <begin position="292"/>
        <end position="315"/>
    </location>
</feature>
<dbReference type="PANTHER" id="PTHR27008:SF602">
    <property type="entry name" value="LRR RECEPTOR-LIKE SERINE_THREONINE-PROTEIN KINASE EFR"/>
    <property type="match status" value="1"/>
</dbReference>
<evidence type="ECO:0000256" key="7">
    <source>
        <dbReference type="ARBA" id="ARBA00022679"/>
    </source>
</evidence>
<dbReference type="OMA" id="CCTADAS"/>
<proteinExistence type="predicted"/>
<reference evidence="24" key="1">
    <citation type="journal article" date="2014" name="Science">
        <title>The coffee genome provides insight into the convergent evolution of caffeine biosynthesis.</title>
        <authorList>
            <person name="Denoeud F."/>
            <person name="Carretero-Paulet L."/>
            <person name="Dereeper A."/>
            <person name="Droc G."/>
            <person name="Guyot R."/>
            <person name="Pietrella M."/>
            <person name="Zheng C."/>
            <person name="Alberti A."/>
            <person name="Anthony F."/>
            <person name="Aprea G."/>
            <person name="Aury J.M."/>
            <person name="Bento P."/>
            <person name="Bernard M."/>
            <person name="Bocs S."/>
            <person name="Campa C."/>
            <person name="Cenci A."/>
            <person name="Combes M.C."/>
            <person name="Crouzillat D."/>
            <person name="Da Silva C."/>
            <person name="Daddiego L."/>
            <person name="De Bellis F."/>
            <person name="Dussert S."/>
            <person name="Garsmeur O."/>
            <person name="Gayraud T."/>
            <person name="Guignon V."/>
            <person name="Jahn K."/>
            <person name="Jamilloux V."/>
            <person name="Joet T."/>
            <person name="Labadie K."/>
            <person name="Lan T."/>
            <person name="Leclercq J."/>
            <person name="Lepelley M."/>
            <person name="Leroy T."/>
            <person name="Li L.T."/>
            <person name="Librado P."/>
            <person name="Lopez L."/>
            <person name="Munoz A."/>
            <person name="Noel B."/>
            <person name="Pallavicini A."/>
            <person name="Perrotta G."/>
            <person name="Poncet V."/>
            <person name="Pot D."/>
            <person name="Priyono X."/>
            <person name="Rigoreau M."/>
            <person name="Rouard M."/>
            <person name="Rozas J."/>
            <person name="Tranchant-Dubreuil C."/>
            <person name="VanBuren R."/>
            <person name="Zhang Q."/>
            <person name="Andrade A.C."/>
            <person name="Argout X."/>
            <person name="Bertrand B."/>
            <person name="de Kochko A."/>
            <person name="Graziosi G."/>
            <person name="Henry R.J."/>
            <person name="Jayarama X."/>
            <person name="Ming R."/>
            <person name="Nagai C."/>
            <person name="Rounsley S."/>
            <person name="Sankoff D."/>
            <person name="Giuliano G."/>
            <person name="Albert V.A."/>
            <person name="Wincker P."/>
            <person name="Lashermes P."/>
        </authorList>
    </citation>
    <scope>NUCLEOTIDE SEQUENCE [LARGE SCALE GENOMIC DNA]</scope>
    <source>
        <strain evidence="24">cv. DH200-94</strain>
    </source>
</reference>
<dbReference type="InterPro" id="IPR001611">
    <property type="entry name" value="Leu-rich_rpt"/>
</dbReference>
<feature type="domain" description="Protein kinase" evidence="22">
    <location>
        <begin position="349"/>
        <end position="596"/>
    </location>
</feature>
<feature type="binding site" evidence="20">
    <location>
        <position position="377"/>
    </location>
    <ligand>
        <name>ATP</name>
        <dbReference type="ChEBI" id="CHEBI:30616"/>
    </ligand>
</feature>
<keyword evidence="12" id="KW-0418">Kinase</keyword>
<keyword evidence="24" id="KW-1185">Reference proteome</keyword>
<keyword evidence="6" id="KW-0433">Leucine-rich repeat</keyword>
<dbReference type="Gramene" id="CDP11037">
    <property type="protein sequence ID" value="CDP11037"/>
    <property type="gene ID" value="GSCOC_T00033021001"/>
</dbReference>
<dbReference type="PROSITE" id="PS00107">
    <property type="entry name" value="PROTEIN_KINASE_ATP"/>
    <property type="match status" value="1"/>
</dbReference>
<dbReference type="Pfam" id="PF00560">
    <property type="entry name" value="LRR_1"/>
    <property type="match status" value="6"/>
</dbReference>
<dbReference type="SMART" id="SM00220">
    <property type="entry name" value="S_TKc"/>
    <property type="match status" value="1"/>
</dbReference>
<accession>A0A068URV2</accession>
<keyword evidence="14 21" id="KW-1133">Transmembrane helix</keyword>
<comment type="catalytic activity">
    <reaction evidence="18">
        <text>L-threonyl-[protein] + ATP = O-phospho-L-threonyl-[protein] + ADP + H(+)</text>
        <dbReference type="Rhea" id="RHEA:46608"/>
        <dbReference type="Rhea" id="RHEA-COMP:11060"/>
        <dbReference type="Rhea" id="RHEA-COMP:11605"/>
        <dbReference type="ChEBI" id="CHEBI:15378"/>
        <dbReference type="ChEBI" id="CHEBI:30013"/>
        <dbReference type="ChEBI" id="CHEBI:30616"/>
        <dbReference type="ChEBI" id="CHEBI:61977"/>
        <dbReference type="ChEBI" id="CHEBI:456216"/>
        <dbReference type="EC" id="2.7.11.1"/>
    </reaction>
</comment>
<dbReference type="PhylomeDB" id="A0A068URV2"/>
<dbReference type="InterPro" id="IPR000719">
    <property type="entry name" value="Prot_kinase_dom"/>
</dbReference>
<evidence type="ECO:0000256" key="11">
    <source>
        <dbReference type="ARBA" id="ARBA00022741"/>
    </source>
</evidence>
<dbReference type="EC" id="2.7.11.1" evidence="2"/>
<evidence type="ECO:0000256" key="13">
    <source>
        <dbReference type="ARBA" id="ARBA00022840"/>
    </source>
</evidence>
<evidence type="ECO:0000313" key="24">
    <source>
        <dbReference type="Proteomes" id="UP000295252"/>
    </source>
</evidence>
<keyword evidence="7" id="KW-0808">Transferase</keyword>
<dbReference type="AlphaFoldDB" id="A0A068URV2"/>
<dbReference type="GO" id="GO:0005886">
    <property type="term" value="C:plasma membrane"/>
    <property type="evidence" value="ECO:0007669"/>
    <property type="project" value="UniProtKB-SubCell"/>
</dbReference>
<dbReference type="FunFam" id="3.80.10.10:FF:000383">
    <property type="entry name" value="Leucine-rich repeat receptor protein kinase EMS1"/>
    <property type="match status" value="1"/>
</dbReference>
<keyword evidence="17" id="KW-0325">Glycoprotein</keyword>
<dbReference type="InterPro" id="IPR032675">
    <property type="entry name" value="LRR_dom_sf"/>
</dbReference>
<keyword evidence="8 21" id="KW-0812">Transmembrane</keyword>
<dbReference type="PROSITE" id="PS50011">
    <property type="entry name" value="PROTEIN_KINASE_DOM"/>
    <property type="match status" value="1"/>
</dbReference>
<evidence type="ECO:0000256" key="18">
    <source>
        <dbReference type="ARBA" id="ARBA00047899"/>
    </source>
</evidence>
<sequence length="608" mass="67513">MNRFTGPIPSKLFNVSSLRVISMVENDLSGSLPSSLGAMLPNLEELYIGGNRLSGVILTYISNASRLAYLDLTSNQFTGVIPRSLVSVGNLSSNLESFYMNDCGLFGQIPSSIGNLSNLADLNLSQNALEGTIPPTFGGLLKLQEMELGYNKFQGPCPSELCYLLNLGRLSLSSNLLSGRLPSCIGNITSLRYLYLDSNNLSFNLPSNLWRLRDILELNLSTNSFSGSFSSEIENLKALIIVDLSVNNFFGDIPTAIGALQSLQALSLKHNRLQGFIPESMKNMLELHSRKMTVLLVLLALGSVVVAMVVSFLVIRKWRRKIVSPSNLDPDTTFERVSSHELRQITIWFSESALLGSGTFGSVYKGIQENGMTWAIKVFYLQLDGAFKSFNRECKVLRCLRHRNLTMVFSACSNPDFKALILEYMPNGSLEKRLYSGTHILNIMQRLDIMIDVACGLEYLHYGYPTPVIHCDLKPNNILLDQDMVGHVCDFGIAKLLGDGESVVQTKTLATFEYVAPEYGLEGLVSTSCDVYSFGMTLMETFTKRRPKDEMFTEELSLQHWIACISSILELALCCTADASKDRMTMKDVLKALQKIKLQFSEGLKPLK</sequence>
<dbReference type="SUPFAM" id="SSF52047">
    <property type="entry name" value="RNI-like"/>
    <property type="match status" value="1"/>
</dbReference>
<evidence type="ECO:0000256" key="15">
    <source>
        <dbReference type="ARBA" id="ARBA00023136"/>
    </source>
</evidence>
<name>A0A068URV2_COFCA</name>
<evidence type="ECO:0000256" key="16">
    <source>
        <dbReference type="ARBA" id="ARBA00023170"/>
    </source>
</evidence>
<evidence type="ECO:0000256" key="20">
    <source>
        <dbReference type="PROSITE-ProRule" id="PRU10141"/>
    </source>
</evidence>
<evidence type="ECO:0000256" key="10">
    <source>
        <dbReference type="ARBA" id="ARBA00022737"/>
    </source>
</evidence>
<keyword evidence="13 20" id="KW-0067">ATP-binding</keyword>
<dbReference type="SUPFAM" id="SSF56112">
    <property type="entry name" value="Protein kinase-like (PK-like)"/>
    <property type="match status" value="1"/>
</dbReference>
<keyword evidence="4" id="KW-0723">Serine/threonine-protein kinase</keyword>
<keyword evidence="11 20" id="KW-0547">Nucleotide-binding</keyword>
<dbReference type="GO" id="GO:0004674">
    <property type="term" value="F:protein serine/threonine kinase activity"/>
    <property type="evidence" value="ECO:0007669"/>
    <property type="project" value="UniProtKB-KW"/>
</dbReference>
<comment type="catalytic activity">
    <reaction evidence="19">
        <text>L-seryl-[protein] + ATP = O-phospho-L-seryl-[protein] + ADP + H(+)</text>
        <dbReference type="Rhea" id="RHEA:17989"/>
        <dbReference type="Rhea" id="RHEA-COMP:9863"/>
        <dbReference type="Rhea" id="RHEA-COMP:11604"/>
        <dbReference type="ChEBI" id="CHEBI:15378"/>
        <dbReference type="ChEBI" id="CHEBI:29999"/>
        <dbReference type="ChEBI" id="CHEBI:30616"/>
        <dbReference type="ChEBI" id="CHEBI:83421"/>
        <dbReference type="ChEBI" id="CHEBI:456216"/>
        <dbReference type="EC" id="2.7.11.1"/>
    </reaction>
</comment>
<evidence type="ECO:0000256" key="3">
    <source>
        <dbReference type="ARBA" id="ARBA00022475"/>
    </source>
</evidence>
<evidence type="ECO:0000256" key="1">
    <source>
        <dbReference type="ARBA" id="ARBA00004162"/>
    </source>
</evidence>
<dbReference type="Gene3D" id="3.30.200.20">
    <property type="entry name" value="Phosphorylase Kinase, domain 1"/>
    <property type="match status" value="1"/>
</dbReference>
<dbReference type="Gene3D" id="3.80.10.10">
    <property type="entry name" value="Ribonuclease Inhibitor"/>
    <property type="match status" value="1"/>
</dbReference>
<evidence type="ECO:0000256" key="19">
    <source>
        <dbReference type="ARBA" id="ARBA00048679"/>
    </source>
</evidence>
<evidence type="ECO:0000256" key="6">
    <source>
        <dbReference type="ARBA" id="ARBA00022614"/>
    </source>
</evidence>
<evidence type="ECO:0000256" key="9">
    <source>
        <dbReference type="ARBA" id="ARBA00022729"/>
    </source>
</evidence>
<evidence type="ECO:0000313" key="23">
    <source>
        <dbReference type="EMBL" id="CDP11037.1"/>
    </source>
</evidence>
<gene>
    <name evidence="23" type="ORF">GSCOC_T00033021001</name>
</gene>
<dbReference type="PROSITE" id="PS00108">
    <property type="entry name" value="PROTEIN_KINASE_ST"/>
    <property type="match status" value="1"/>
</dbReference>
<keyword evidence="5" id="KW-0597">Phosphoprotein</keyword>
<dbReference type="GO" id="GO:0005524">
    <property type="term" value="F:ATP binding"/>
    <property type="evidence" value="ECO:0007669"/>
    <property type="project" value="UniProtKB-UniRule"/>
</dbReference>
<dbReference type="InterPro" id="IPR003591">
    <property type="entry name" value="Leu-rich_rpt_typical-subtyp"/>
</dbReference>
<organism evidence="23 24">
    <name type="scientific">Coffea canephora</name>
    <name type="common">Robusta coffee</name>
    <dbReference type="NCBI Taxonomy" id="49390"/>
    <lineage>
        <taxon>Eukaryota</taxon>
        <taxon>Viridiplantae</taxon>
        <taxon>Streptophyta</taxon>
        <taxon>Embryophyta</taxon>
        <taxon>Tracheophyta</taxon>
        <taxon>Spermatophyta</taxon>
        <taxon>Magnoliopsida</taxon>
        <taxon>eudicotyledons</taxon>
        <taxon>Gunneridae</taxon>
        <taxon>Pentapetalae</taxon>
        <taxon>asterids</taxon>
        <taxon>lamiids</taxon>
        <taxon>Gentianales</taxon>
        <taxon>Rubiaceae</taxon>
        <taxon>Ixoroideae</taxon>
        <taxon>Gardenieae complex</taxon>
        <taxon>Bertiereae - Coffeeae clade</taxon>
        <taxon>Coffeeae</taxon>
        <taxon>Coffea</taxon>
    </lineage>
</organism>
<dbReference type="Gene3D" id="1.10.510.10">
    <property type="entry name" value="Transferase(Phosphotransferase) domain 1"/>
    <property type="match status" value="1"/>
</dbReference>
<evidence type="ECO:0000256" key="17">
    <source>
        <dbReference type="ARBA" id="ARBA00023180"/>
    </source>
</evidence>
<protein>
    <recommendedName>
        <fullName evidence="2">non-specific serine/threonine protein kinase</fullName>
        <ecNumber evidence="2">2.7.11.1</ecNumber>
    </recommendedName>
</protein>
<keyword evidence="10" id="KW-0677">Repeat</keyword>